<accession>A0A8E1RUJ0</accession>
<dbReference type="InterPro" id="IPR014944">
    <property type="entry name" value="Toxin_SymE-like"/>
</dbReference>
<reference evidence="2 3" key="1">
    <citation type="journal article" date="2016" name="Front. Microbiol.">
        <title>Genomic Resource of Rice Seed Associated Bacteria.</title>
        <authorList>
            <person name="Midha S."/>
            <person name="Bansal K."/>
            <person name="Sharma S."/>
            <person name="Kumar N."/>
            <person name="Patil P.P."/>
            <person name="Chaudhry V."/>
            <person name="Patil P.B."/>
        </authorList>
    </citation>
    <scope>NUCLEOTIDE SEQUENCE [LARGE SCALE GENOMIC DNA]</scope>
    <source>
        <strain evidence="2 3">SA3</strain>
    </source>
</reference>
<organism evidence="2 3">
    <name type="scientific">Pantoea dispersa</name>
    <dbReference type="NCBI Taxonomy" id="59814"/>
    <lineage>
        <taxon>Bacteria</taxon>
        <taxon>Pseudomonadati</taxon>
        <taxon>Pseudomonadota</taxon>
        <taxon>Gammaproteobacteria</taxon>
        <taxon>Enterobacterales</taxon>
        <taxon>Erwiniaceae</taxon>
        <taxon>Pantoea</taxon>
    </lineage>
</organism>
<dbReference type="GO" id="GO:0003723">
    <property type="term" value="F:RNA binding"/>
    <property type="evidence" value="ECO:0007669"/>
    <property type="project" value="InterPro"/>
</dbReference>
<evidence type="ECO:0000313" key="2">
    <source>
        <dbReference type="EMBL" id="KTS65274.1"/>
    </source>
</evidence>
<proteinExistence type="predicted"/>
<dbReference type="GO" id="GO:0005737">
    <property type="term" value="C:cytoplasm"/>
    <property type="evidence" value="ECO:0007669"/>
    <property type="project" value="InterPro"/>
</dbReference>
<gene>
    <name evidence="2" type="ORF">SA3R_21220</name>
</gene>
<dbReference type="GO" id="GO:0016070">
    <property type="term" value="P:RNA metabolic process"/>
    <property type="evidence" value="ECO:0007669"/>
    <property type="project" value="InterPro"/>
</dbReference>
<dbReference type="Proteomes" id="UP000071979">
    <property type="component" value="Unassembled WGS sequence"/>
</dbReference>
<evidence type="ECO:0000313" key="3">
    <source>
        <dbReference type="Proteomes" id="UP000071979"/>
    </source>
</evidence>
<name>A0A8E1RUJ0_9GAMM</name>
<dbReference type="Pfam" id="PF08845">
    <property type="entry name" value="SymE_toxin"/>
    <property type="match status" value="1"/>
</dbReference>
<dbReference type="EMBL" id="LDSE01000045">
    <property type="protein sequence ID" value="KTS65274.1"/>
    <property type="molecule type" value="Genomic_DNA"/>
</dbReference>
<sequence>MGYIRDHLKQRPSPSITLRGHWMAELGFTTGQKIEVITEPGLMIIRLAAAE</sequence>
<comment type="caution">
    <text evidence="2">The sequence shown here is derived from an EMBL/GenBank/DDBJ whole genome shotgun (WGS) entry which is preliminary data.</text>
</comment>
<dbReference type="AlphaFoldDB" id="A0A8E1RUJ0"/>
<protein>
    <submittedName>
        <fullName evidence="2">Endoribonuclease symE</fullName>
    </submittedName>
</protein>
<dbReference type="GO" id="GO:0016788">
    <property type="term" value="F:hydrolase activity, acting on ester bonds"/>
    <property type="evidence" value="ECO:0007669"/>
    <property type="project" value="InterPro"/>
</dbReference>
<evidence type="ECO:0000259" key="1">
    <source>
        <dbReference type="Pfam" id="PF08845"/>
    </source>
</evidence>
<feature type="domain" description="Toxin SymE-like" evidence="1">
    <location>
        <begin position="1"/>
        <end position="46"/>
    </location>
</feature>